<sequence length="389" mass="45277">MAKETMLPRERVLAALNHQETDRVPLDLGGNQTGIHRLAYEALVKHLGWEEKIDIMDAVQQLARPSERVLQRFRIDTRYIFAKPSENWKGGITEAVRNGKRWYDLVDEFGVRWSMPAEDGLYMDITYHPLAEATLRDLEDYPFPRGDDPSRFVGLREEARRLREETPYAVVSGISGVVYEICWYMRGLERWFMDMIEQPEFCEALLDRTLQFWLDWFRVFLQEVGDLVDVIMIGDDLTGQNGPLFSPEFYRRVVKPRQKKLVQYIRTHTRAKIWYHTCGACSVYISDLIDNGIDILNPVQISARGMDPQTLKTQWGDRLVFWGGAIDAQHVLPYATPREIREHVRRNLEIWKPGGGYVFNNVHNIQAGVPPENIVALYDAAYEFGFYQK</sequence>
<dbReference type="Proteomes" id="UP000215086">
    <property type="component" value="Chromosome"/>
</dbReference>
<dbReference type="InterPro" id="IPR000257">
    <property type="entry name" value="Uroporphyrinogen_deCOase"/>
</dbReference>
<dbReference type="GO" id="GO:0004853">
    <property type="term" value="F:uroporphyrinogen decarboxylase activity"/>
    <property type="evidence" value="ECO:0007669"/>
    <property type="project" value="InterPro"/>
</dbReference>
<proteinExistence type="predicted"/>
<dbReference type="InterPro" id="IPR052024">
    <property type="entry name" value="Methanogen_methyltrans"/>
</dbReference>
<name>A0A286RBM4_9BACT</name>
<evidence type="ECO:0000313" key="3">
    <source>
        <dbReference type="Proteomes" id="UP000215086"/>
    </source>
</evidence>
<dbReference type="KEGG" id="ttf:THTE_0725"/>
<reference evidence="2 3" key="1">
    <citation type="journal article" name="Front. Microbiol.">
        <title>Sugar Metabolism of the First Thermophilic Planctomycete Thermogutta terrifontis: Comparative Genomic and Transcriptomic Approaches.</title>
        <authorList>
            <person name="Elcheninov A.G."/>
            <person name="Menzel P."/>
            <person name="Gudbergsdottir S.R."/>
            <person name="Slesarev A.I."/>
            <person name="Kadnikov V.V."/>
            <person name="Krogh A."/>
            <person name="Bonch-Osmolovskaya E.A."/>
            <person name="Peng X."/>
            <person name="Kublanov I.V."/>
        </authorList>
    </citation>
    <scope>NUCLEOTIDE SEQUENCE [LARGE SCALE GENOMIC DNA]</scope>
    <source>
        <strain evidence="2 3">R1</strain>
    </source>
</reference>
<dbReference type="Gene3D" id="3.20.20.210">
    <property type="match status" value="1"/>
</dbReference>
<organism evidence="2 3">
    <name type="scientific">Thermogutta terrifontis</name>
    <dbReference type="NCBI Taxonomy" id="1331910"/>
    <lineage>
        <taxon>Bacteria</taxon>
        <taxon>Pseudomonadati</taxon>
        <taxon>Planctomycetota</taxon>
        <taxon>Planctomycetia</taxon>
        <taxon>Pirellulales</taxon>
        <taxon>Thermoguttaceae</taxon>
        <taxon>Thermogutta</taxon>
    </lineage>
</organism>
<dbReference type="PANTHER" id="PTHR47099">
    <property type="entry name" value="METHYLCOBAMIDE:COM METHYLTRANSFERASE MTBA"/>
    <property type="match status" value="1"/>
</dbReference>
<dbReference type="OrthoDB" id="9815759at2"/>
<gene>
    <name evidence="2" type="ORF">THTE_0725</name>
</gene>
<dbReference type="InterPro" id="IPR038071">
    <property type="entry name" value="UROD/MetE-like_sf"/>
</dbReference>
<dbReference type="EMBL" id="CP018477">
    <property type="protein sequence ID" value="ASV73327.1"/>
    <property type="molecule type" value="Genomic_DNA"/>
</dbReference>
<dbReference type="SUPFAM" id="SSF51726">
    <property type="entry name" value="UROD/MetE-like"/>
    <property type="match status" value="1"/>
</dbReference>
<dbReference type="Pfam" id="PF01208">
    <property type="entry name" value="URO-D"/>
    <property type="match status" value="1"/>
</dbReference>
<dbReference type="PANTHER" id="PTHR47099:SF1">
    <property type="entry name" value="METHYLCOBAMIDE:COM METHYLTRANSFERASE MTBA"/>
    <property type="match status" value="1"/>
</dbReference>
<dbReference type="AlphaFoldDB" id="A0A286RBM4"/>
<accession>A0A286RBM4</accession>
<evidence type="ECO:0000259" key="1">
    <source>
        <dbReference type="Pfam" id="PF01208"/>
    </source>
</evidence>
<evidence type="ECO:0000313" key="2">
    <source>
        <dbReference type="EMBL" id="ASV73327.1"/>
    </source>
</evidence>
<dbReference type="GO" id="GO:0006779">
    <property type="term" value="P:porphyrin-containing compound biosynthetic process"/>
    <property type="evidence" value="ECO:0007669"/>
    <property type="project" value="InterPro"/>
</dbReference>
<protein>
    <recommendedName>
        <fullName evidence="1">Uroporphyrinogen decarboxylase (URO-D) domain-containing protein</fullName>
    </recommendedName>
</protein>
<keyword evidence="3" id="KW-1185">Reference proteome</keyword>
<feature type="domain" description="Uroporphyrinogen decarboxylase (URO-D)" evidence="1">
    <location>
        <begin position="110"/>
        <end position="383"/>
    </location>
</feature>
<dbReference type="RefSeq" id="WP_095413966.1">
    <property type="nucleotide sequence ID" value="NZ_CP018477.1"/>
</dbReference>